<reference evidence="2 3" key="1">
    <citation type="journal article" date="2013" name="Genome Announc.">
        <title>Draft Genome Sequence of Aeromonas molluscorum Strain 848TT, Isolated from Bivalve Molluscs.</title>
        <authorList>
            <person name="Spataro N."/>
            <person name="Farfan M."/>
            <person name="Albarral V."/>
            <person name="Sanglas A."/>
            <person name="Loren J.G."/>
            <person name="Fuste M.C."/>
            <person name="Bosch E."/>
        </authorList>
    </citation>
    <scope>NUCLEOTIDE SEQUENCE [LARGE SCALE GENOMIC DNA]</scope>
    <source>
        <strain evidence="2 3">848</strain>
    </source>
</reference>
<evidence type="ECO:0000313" key="3">
    <source>
        <dbReference type="Proteomes" id="UP000013526"/>
    </source>
</evidence>
<keyword evidence="1" id="KW-0472">Membrane</keyword>
<sequence>MSGILTSLCGGLVLIAGWQYRHKLAGLIGLLMVLLPWLFDRRLQAILSQVINA</sequence>
<dbReference type="EMBL" id="AQGQ01000155">
    <property type="protein sequence ID" value="EOD53896.1"/>
    <property type="molecule type" value="Genomic_DNA"/>
</dbReference>
<evidence type="ECO:0000313" key="2">
    <source>
        <dbReference type="EMBL" id="EOD53896.1"/>
    </source>
</evidence>
<gene>
    <name evidence="2" type="ORF">G113_17148</name>
</gene>
<name>R1GZU3_9GAMM</name>
<dbReference type="Proteomes" id="UP000013526">
    <property type="component" value="Unassembled WGS sequence"/>
</dbReference>
<organism evidence="2 3">
    <name type="scientific">Aeromonas molluscorum 848</name>
    <dbReference type="NCBI Taxonomy" id="1268236"/>
    <lineage>
        <taxon>Bacteria</taxon>
        <taxon>Pseudomonadati</taxon>
        <taxon>Pseudomonadota</taxon>
        <taxon>Gammaproteobacteria</taxon>
        <taxon>Aeromonadales</taxon>
        <taxon>Aeromonadaceae</taxon>
        <taxon>Aeromonas</taxon>
    </lineage>
</organism>
<keyword evidence="1" id="KW-1133">Transmembrane helix</keyword>
<keyword evidence="3" id="KW-1185">Reference proteome</keyword>
<dbReference type="RefSeq" id="WP_005907397.1">
    <property type="nucleotide sequence ID" value="NZ_AQGQ01000155.1"/>
</dbReference>
<dbReference type="AlphaFoldDB" id="R1GZU3"/>
<keyword evidence="1" id="KW-0812">Transmembrane</keyword>
<feature type="transmembrane region" description="Helical" evidence="1">
    <location>
        <begin position="20"/>
        <end position="39"/>
    </location>
</feature>
<protein>
    <submittedName>
        <fullName evidence="2">Uncharacterized protein</fullName>
    </submittedName>
</protein>
<proteinExistence type="predicted"/>
<evidence type="ECO:0000256" key="1">
    <source>
        <dbReference type="SAM" id="Phobius"/>
    </source>
</evidence>
<accession>R1GZU3</accession>
<comment type="caution">
    <text evidence="2">The sequence shown here is derived from an EMBL/GenBank/DDBJ whole genome shotgun (WGS) entry which is preliminary data.</text>
</comment>
<dbReference type="PATRIC" id="fig|1268236.3.peg.3351"/>